<dbReference type="InterPro" id="IPR029058">
    <property type="entry name" value="AB_hydrolase_fold"/>
</dbReference>
<dbReference type="InterPro" id="IPR000073">
    <property type="entry name" value="AB_hydrolase_1"/>
</dbReference>
<gene>
    <name evidence="2" type="ORF">CLV72_106454</name>
</gene>
<evidence type="ECO:0000259" key="1">
    <source>
        <dbReference type="Pfam" id="PF12697"/>
    </source>
</evidence>
<protein>
    <submittedName>
        <fullName evidence="2">Pimeloyl-ACP methyl ester carboxylesterase</fullName>
    </submittedName>
</protein>
<proteinExistence type="predicted"/>
<dbReference type="RefSeq" id="WP_170141067.1">
    <property type="nucleotide sequence ID" value="NZ_PVZC01000006.1"/>
</dbReference>
<dbReference type="Proteomes" id="UP000237846">
    <property type="component" value="Unassembled WGS sequence"/>
</dbReference>
<dbReference type="PRINTS" id="PR00111">
    <property type="entry name" value="ABHYDROLASE"/>
</dbReference>
<dbReference type="Pfam" id="PF12697">
    <property type="entry name" value="Abhydrolase_6"/>
    <property type="match status" value="1"/>
</dbReference>
<comment type="caution">
    <text evidence="2">The sequence shown here is derived from an EMBL/GenBank/DDBJ whole genome shotgun (WGS) entry which is preliminary data.</text>
</comment>
<dbReference type="PANTHER" id="PTHR43194">
    <property type="entry name" value="HYDROLASE ALPHA/BETA FOLD FAMILY"/>
    <property type="match status" value="1"/>
</dbReference>
<dbReference type="Gene3D" id="3.40.50.1820">
    <property type="entry name" value="alpha/beta hydrolase"/>
    <property type="match status" value="1"/>
</dbReference>
<sequence>MTIEVSEAGPEGAPAVVLLHGAGTSGWIWERQVAGLAADFRVLVPDLPGHGRSNGRPWVSFADTAALVAGLLAERVPGGRAQVVGLSLGGYVGMHLAVEHPERVAGLTVSGINVLPFANAAWIRLLGRMMTPMMRWEPVLRANARTLKVSEAEYAGYRASALQMDKGAVRRVTEEALAFRIPDGAGSVACPVLAVAGGNEVESVRRSLPEIAAAFPSGEARLVPGVGHAWNGERPELFTGLVRARIAGAPLPEELLPV</sequence>
<dbReference type="PANTHER" id="PTHR43194:SF5">
    <property type="entry name" value="PIMELOYL-[ACYL-CARRIER PROTEIN] METHYL ESTER ESTERASE"/>
    <property type="match status" value="1"/>
</dbReference>
<dbReference type="SUPFAM" id="SSF53474">
    <property type="entry name" value="alpha/beta-Hydrolases"/>
    <property type="match status" value="1"/>
</dbReference>
<reference evidence="2 3" key="1">
    <citation type="submission" date="2018-03" db="EMBL/GenBank/DDBJ databases">
        <title>Genomic Encyclopedia of Archaeal and Bacterial Type Strains, Phase II (KMG-II): from individual species to whole genera.</title>
        <authorList>
            <person name="Goeker M."/>
        </authorList>
    </citation>
    <scope>NUCLEOTIDE SEQUENCE [LARGE SCALE GENOMIC DNA]</scope>
    <source>
        <strain evidence="2 3">DSM 45601</strain>
    </source>
</reference>
<organism evidence="2 3">
    <name type="scientific">Allonocardiopsis opalescens</name>
    <dbReference type="NCBI Taxonomy" id="1144618"/>
    <lineage>
        <taxon>Bacteria</taxon>
        <taxon>Bacillati</taxon>
        <taxon>Actinomycetota</taxon>
        <taxon>Actinomycetes</taxon>
        <taxon>Streptosporangiales</taxon>
        <taxon>Allonocardiopsis</taxon>
    </lineage>
</organism>
<feature type="domain" description="AB hydrolase-1" evidence="1">
    <location>
        <begin position="16"/>
        <end position="238"/>
    </location>
</feature>
<name>A0A2T0Q121_9ACTN</name>
<dbReference type="EMBL" id="PVZC01000006">
    <property type="protein sequence ID" value="PRX97415.1"/>
    <property type="molecule type" value="Genomic_DNA"/>
</dbReference>
<dbReference type="GO" id="GO:0003824">
    <property type="term" value="F:catalytic activity"/>
    <property type="evidence" value="ECO:0007669"/>
    <property type="project" value="UniProtKB-ARBA"/>
</dbReference>
<accession>A0A2T0Q121</accession>
<keyword evidence="3" id="KW-1185">Reference proteome</keyword>
<dbReference type="AlphaFoldDB" id="A0A2T0Q121"/>
<evidence type="ECO:0000313" key="2">
    <source>
        <dbReference type="EMBL" id="PRX97415.1"/>
    </source>
</evidence>
<dbReference type="InterPro" id="IPR050228">
    <property type="entry name" value="Carboxylesterase_BioH"/>
</dbReference>
<evidence type="ECO:0000313" key="3">
    <source>
        <dbReference type="Proteomes" id="UP000237846"/>
    </source>
</evidence>